<comment type="caution">
    <text evidence="2">The sequence shown here is derived from an EMBL/GenBank/DDBJ whole genome shotgun (WGS) entry which is preliminary data.</text>
</comment>
<evidence type="ECO:0000313" key="3">
    <source>
        <dbReference type="Proteomes" id="UP001501326"/>
    </source>
</evidence>
<accession>A0ABP6H7A6</accession>
<dbReference type="Proteomes" id="UP001501326">
    <property type="component" value="Unassembled WGS sequence"/>
</dbReference>
<keyword evidence="1" id="KW-0812">Transmembrane</keyword>
<sequence>MAGRWPKERDGVVVNLFAVVLIGVFSIGALAAVAGIVAAVVIRSRDHRTKEERAADEHGDLLPGTVKFTPGYGANEIGGMWN</sequence>
<proteinExistence type="predicted"/>
<keyword evidence="3" id="KW-1185">Reference proteome</keyword>
<name>A0ABP6H7A6_9MICO</name>
<evidence type="ECO:0000256" key="1">
    <source>
        <dbReference type="SAM" id="Phobius"/>
    </source>
</evidence>
<feature type="transmembrane region" description="Helical" evidence="1">
    <location>
        <begin position="12"/>
        <end position="42"/>
    </location>
</feature>
<keyword evidence="1" id="KW-1133">Transmembrane helix</keyword>
<reference evidence="3" key="1">
    <citation type="journal article" date="2019" name="Int. J. Syst. Evol. Microbiol.">
        <title>The Global Catalogue of Microorganisms (GCM) 10K type strain sequencing project: providing services to taxonomists for standard genome sequencing and annotation.</title>
        <authorList>
            <consortium name="The Broad Institute Genomics Platform"/>
            <consortium name="The Broad Institute Genome Sequencing Center for Infectious Disease"/>
            <person name="Wu L."/>
            <person name="Ma J."/>
        </authorList>
    </citation>
    <scope>NUCLEOTIDE SEQUENCE [LARGE SCALE GENOMIC DNA]</scope>
    <source>
        <strain evidence="3">JCM 16378</strain>
    </source>
</reference>
<protein>
    <submittedName>
        <fullName evidence="2">Uncharacterized protein</fullName>
    </submittedName>
</protein>
<keyword evidence="1" id="KW-0472">Membrane</keyword>
<gene>
    <name evidence="2" type="ORF">GCM10009867_24240</name>
</gene>
<organism evidence="2 3">
    <name type="scientific">Pedococcus aerophilus</name>
    <dbReference type="NCBI Taxonomy" id="436356"/>
    <lineage>
        <taxon>Bacteria</taxon>
        <taxon>Bacillati</taxon>
        <taxon>Actinomycetota</taxon>
        <taxon>Actinomycetes</taxon>
        <taxon>Micrococcales</taxon>
        <taxon>Intrasporangiaceae</taxon>
        <taxon>Pedococcus</taxon>
    </lineage>
</organism>
<evidence type="ECO:0000313" key="2">
    <source>
        <dbReference type="EMBL" id="GAA2737369.1"/>
    </source>
</evidence>
<dbReference type="EMBL" id="BAAARN010000003">
    <property type="protein sequence ID" value="GAA2737369.1"/>
    <property type="molecule type" value="Genomic_DNA"/>
</dbReference>